<organism evidence="1 2">
    <name type="scientific">Porphyromonas gingivalis</name>
    <name type="common">Bacteroides gingivalis</name>
    <dbReference type="NCBI Taxonomy" id="837"/>
    <lineage>
        <taxon>Bacteria</taxon>
        <taxon>Pseudomonadati</taxon>
        <taxon>Bacteroidota</taxon>
        <taxon>Bacteroidia</taxon>
        <taxon>Bacteroidales</taxon>
        <taxon>Porphyromonadaceae</taxon>
        <taxon>Porphyromonas</taxon>
    </lineage>
</organism>
<evidence type="ECO:0000313" key="2">
    <source>
        <dbReference type="Proteomes" id="UP001179501"/>
    </source>
</evidence>
<dbReference type="Proteomes" id="UP001179501">
    <property type="component" value="Chromosome"/>
</dbReference>
<dbReference type="EMBL" id="CP116614">
    <property type="protein sequence ID" value="WCG03268.1"/>
    <property type="molecule type" value="Genomic_DNA"/>
</dbReference>
<gene>
    <name evidence="1" type="ORF">NY151_00545</name>
</gene>
<dbReference type="RefSeq" id="WP_143734950.1">
    <property type="nucleotide sequence ID" value="NZ_CP024593.1"/>
</dbReference>
<accession>A0AAE9XCI7</accession>
<dbReference type="AlphaFoldDB" id="A0AAE9XCI7"/>
<proteinExistence type="predicted"/>
<evidence type="ECO:0000313" key="1">
    <source>
        <dbReference type="EMBL" id="WCG03268.1"/>
    </source>
</evidence>
<dbReference type="InterPro" id="IPR012456">
    <property type="entry name" value="DUF1661"/>
</dbReference>
<protein>
    <submittedName>
        <fullName evidence="1">DUF1661 domain-containing protein</fullName>
    </submittedName>
</protein>
<sequence length="79" mass="9579">MARELKIFGATAKKISRRFLRIYRPQSEHFRFVIHRRDRFYHIEIRERISVAQRFILISEVKRCSTLIEELIGLVGETF</sequence>
<name>A0AAE9XCI7_PORGN</name>
<dbReference type="Pfam" id="PF07877">
    <property type="entry name" value="DUF1661"/>
    <property type="match status" value="1"/>
</dbReference>
<reference evidence="1" key="1">
    <citation type="submission" date="2023-01" db="EMBL/GenBank/DDBJ databases">
        <title>Phages are important unrecognized players in the ecology of the oral pathogen Porphyromonas gingivalis.</title>
        <authorList>
            <person name="Matrishin C.B."/>
            <person name="Kauffman K.M."/>
        </authorList>
    </citation>
    <scope>NUCLEOTIDE SEQUENCE</scope>
    <source>
        <strain evidence="1">ATCC 49417</strain>
    </source>
</reference>